<keyword evidence="1" id="KW-0472">Membrane</keyword>
<evidence type="ECO:0000313" key="2">
    <source>
        <dbReference type="EMBL" id="SKB49184.1"/>
    </source>
</evidence>
<feature type="transmembrane region" description="Helical" evidence="1">
    <location>
        <begin position="53"/>
        <end position="71"/>
    </location>
</feature>
<sequence>MISIVIIGILSIMTIYYSFKLIKIDKSRGDGVVSIIAFSTIVNILPVNTHIRGILIISILSLAIFLCRMSFKNIEIEKKEKLGIVEENNLKE</sequence>
<reference evidence="3" key="1">
    <citation type="submission" date="2017-02" db="EMBL/GenBank/DDBJ databases">
        <authorList>
            <person name="Varghese N."/>
            <person name="Submissions S."/>
        </authorList>
    </citation>
    <scope>NUCLEOTIDE SEQUENCE [LARGE SCALE GENOMIC DNA]</scope>
    <source>
        <strain evidence="3">ATCC 35199</strain>
    </source>
</reference>
<gene>
    <name evidence="2" type="ORF">SAMN02745120_1777</name>
</gene>
<organism evidence="2 3">
    <name type="scientific">Acetoanaerobium noterae</name>
    <dbReference type="NCBI Taxonomy" id="745369"/>
    <lineage>
        <taxon>Bacteria</taxon>
        <taxon>Bacillati</taxon>
        <taxon>Bacillota</taxon>
        <taxon>Clostridia</taxon>
        <taxon>Peptostreptococcales</taxon>
        <taxon>Filifactoraceae</taxon>
        <taxon>Acetoanaerobium</taxon>
    </lineage>
</organism>
<evidence type="ECO:0000313" key="3">
    <source>
        <dbReference type="Proteomes" id="UP000243406"/>
    </source>
</evidence>
<accession>A0A1T5BPI9</accession>
<feature type="transmembrane region" description="Helical" evidence="1">
    <location>
        <begin position="6"/>
        <end position="22"/>
    </location>
</feature>
<proteinExistence type="predicted"/>
<dbReference type="Proteomes" id="UP000243406">
    <property type="component" value="Unassembled WGS sequence"/>
</dbReference>
<keyword evidence="1" id="KW-0812">Transmembrane</keyword>
<dbReference type="RefSeq" id="WP_079589606.1">
    <property type="nucleotide sequence ID" value="NZ_FUYN01000003.1"/>
</dbReference>
<name>A0A1T5BPI9_9FIRM</name>
<protein>
    <submittedName>
        <fullName evidence="2">Uncharacterized protein</fullName>
    </submittedName>
</protein>
<dbReference type="EMBL" id="FUYN01000003">
    <property type="protein sequence ID" value="SKB49184.1"/>
    <property type="molecule type" value="Genomic_DNA"/>
</dbReference>
<dbReference type="AlphaFoldDB" id="A0A1T5BPI9"/>
<keyword evidence="3" id="KW-1185">Reference proteome</keyword>
<evidence type="ECO:0000256" key="1">
    <source>
        <dbReference type="SAM" id="Phobius"/>
    </source>
</evidence>
<keyword evidence="1" id="KW-1133">Transmembrane helix</keyword>